<dbReference type="GO" id="GO:0005886">
    <property type="term" value="C:plasma membrane"/>
    <property type="evidence" value="ECO:0007669"/>
    <property type="project" value="UniProtKB-SubCell"/>
</dbReference>
<dbReference type="GO" id="GO:0055085">
    <property type="term" value="P:transmembrane transport"/>
    <property type="evidence" value="ECO:0007669"/>
    <property type="project" value="UniProtKB-ARBA"/>
</dbReference>
<dbReference type="InterPro" id="IPR013563">
    <property type="entry name" value="Oligopep_ABC_C"/>
</dbReference>
<dbReference type="SUPFAM" id="SSF52540">
    <property type="entry name" value="P-loop containing nucleoside triphosphate hydrolases"/>
    <property type="match status" value="1"/>
</dbReference>
<dbReference type="InterPro" id="IPR027417">
    <property type="entry name" value="P-loop_NTPase"/>
</dbReference>
<dbReference type="PANTHER" id="PTHR43776">
    <property type="entry name" value="TRANSPORT ATP-BINDING PROTEIN"/>
    <property type="match status" value="1"/>
</dbReference>
<dbReference type="EMBL" id="QGNA01000002">
    <property type="protein sequence ID" value="PWS37721.1"/>
    <property type="molecule type" value="Genomic_DNA"/>
</dbReference>
<reference evidence="7" key="1">
    <citation type="submission" date="2018-05" db="EMBL/GenBank/DDBJ databases">
        <authorList>
            <person name="Du Z."/>
            <person name="Wang X."/>
        </authorList>
    </citation>
    <scope>NUCLEOTIDE SEQUENCE [LARGE SCALE GENOMIC DNA]</scope>
    <source>
        <strain evidence="7">CQN31</strain>
    </source>
</reference>
<dbReference type="AlphaFoldDB" id="A0A317FF56"/>
<comment type="subcellular location">
    <subcellularLocation>
        <location evidence="1">Cell inner membrane</location>
        <topology evidence="1">Peripheral membrane protein</topology>
    </subcellularLocation>
</comment>
<evidence type="ECO:0000313" key="7">
    <source>
        <dbReference type="Proteomes" id="UP000245765"/>
    </source>
</evidence>
<dbReference type="PANTHER" id="PTHR43776:SF8">
    <property type="entry name" value="ABC TRANSPORTER, ATP-BINDING PROTEIN"/>
    <property type="match status" value="1"/>
</dbReference>
<name>A0A317FF56_9PROT</name>
<dbReference type="Proteomes" id="UP000245765">
    <property type="component" value="Unassembled WGS sequence"/>
</dbReference>
<dbReference type="NCBIfam" id="TIGR01727">
    <property type="entry name" value="oligo_HPY"/>
    <property type="match status" value="1"/>
</dbReference>
<protein>
    <submittedName>
        <fullName evidence="6">Oligopeptide ABC transporter ATP-binding protein</fullName>
    </submittedName>
</protein>
<keyword evidence="2" id="KW-0813">Transport</keyword>
<dbReference type="Pfam" id="PF08352">
    <property type="entry name" value="oligo_HPY"/>
    <property type="match status" value="1"/>
</dbReference>
<proteinExistence type="predicted"/>
<comment type="caution">
    <text evidence="6">The sequence shown here is derived from an EMBL/GenBank/DDBJ whole genome shotgun (WGS) entry which is preliminary data.</text>
</comment>
<evidence type="ECO:0000259" key="5">
    <source>
        <dbReference type="PROSITE" id="PS50893"/>
    </source>
</evidence>
<accession>A0A317FF56</accession>
<dbReference type="PROSITE" id="PS00211">
    <property type="entry name" value="ABC_TRANSPORTER_1"/>
    <property type="match status" value="1"/>
</dbReference>
<dbReference type="InterPro" id="IPR003593">
    <property type="entry name" value="AAA+_ATPase"/>
</dbReference>
<dbReference type="Pfam" id="PF00005">
    <property type="entry name" value="ABC_tran"/>
    <property type="match status" value="1"/>
</dbReference>
<dbReference type="PROSITE" id="PS50893">
    <property type="entry name" value="ABC_TRANSPORTER_2"/>
    <property type="match status" value="1"/>
</dbReference>
<evidence type="ECO:0000256" key="2">
    <source>
        <dbReference type="ARBA" id="ARBA00022448"/>
    </source>
</evidence>
<keyword evidence="3" id="KW-0547">Nucleotide-binding</keyword>
<dbReference type="GO" id="GO:0015833">
    <property type="term" value="P:peptide transport"/>
    <property type="evidence" value="ECO:0007669"/>
    <property type="project" value="InterPro"/>
</dbReference>
<sequence length="313" mass="34695">MHFAAPRSFADVMAGRRPIVRAVDGISLSLAPGQTAAIVGESGCGKTTTARLLLRLLEPTSGSITFRGTDLSRLDKEGMRGFRRQAQLVFQNPFDALNPRLTIRDSLVEPLRNMRIPRAEWDDRIALAMRRVRLAEAERYLPRFPHELSGGQLQRVVLARALILEPSFLVADEPVSMLDVSVRAGILNLMREARETLGVAALYISHDLALVRYVCDRTLVMYLGRVVEEGPTEEVVREPRHPYTRALVQAVPLPRVDQPRDPLPIKGNVPDARTPPSGCRFRDRCPMAAPRCAEEDPPLRATGDGVAVACHFA</sequence>
<evidence type="ECO:0000256" key="3">
    <source>
        <dbReference type="ARBA" id="ARBA00022741"/>
    </source>
</evidence>
<evidence type="ECO:0000256" key="4">
    <source>
        <dbReference type="ARBA" id="ARBA00022840"/>
    </source>
</evidence>
<evidence type="ECO:0000256" key="1">
    <source>
        <dbReference type="ARBA" id="ARBA00004417"/>
    </source>
</evidence>
<dbReference type="OrthoDB" id="7833162at2"/>
<keyword evidence="4 6" id="KW-0067">ATP-binding</keyword>
<evidence type="ECO:0000313" key="6">
    <source>
        <dbReference type="EMBL" id="PWS37721.1"/>
    </source>
</evidence>
<gene>
    <name evidence="6" type="ORF">DFH01_11350</name>
</gene>
<dbReference type="InterPro" id="IPR003439">
    <property type="entry name" value="ABC_transporter-like_ATP-bd"/>
</dbReference>
<dbReference type="InterPro" id="IPR050319">
    <property type="entry name" value="ABC_transp_ATP-bind"/>
</dbReference>
<dbReference type="FunFam" id="3.40.50.300:FF:000016">
    <property type="entry name" value="Oligopeptide ABC transporter ATP-binding component"/>
    <property type="match status" value="1"/>
</dbReference>
<dbReference type="GO" id="GO:0016887">
    <property type="term" value="F:ATP hydrolysis activity"/>
    <property type="evidence" value="ECO:0007669"/>
    <property type="project" value="InterPro"/>
</dbReference>
<dbReference type="Gene3D" id="3.40.50.300">
    <property type="entry name" value="P-loop containing nucleotide triphosphate hydrolases"/>
    <property type="match status" value="1"/>
</dbReference>
<dbReference type="GO" id="GO:0005524">
    <property type="term" value="F:ATP binding"/>
    <property type="evidence" value="ECO:0007669"/>
    <property type="project" value="UniProtKB-KW"/>
</dbReference>
<keyword evidence="7" id="KW-1185">Reference proteome</keyword>
<feature type="domain" description="ABC transporter" evidence="5">
    <location>
        <begin position="7"/>
        <end position="248"/>
    </location>
</feature>
<dbReference type="InterPro" id="IPR017871">
    <property type="entry name" value="ABC_transporter-like_CS"/>
</dbReference>
<dbReference type="SMART" id="SM00382">
    <property type="entry name" value="AAA"/>
    <property type="match status" value="1"/>
</dbReference>
<organism evidence="6 7">
    <name type="scientific">Falsiroseomonas bella</name>
    <dbReference type="NCBI Taxonomy" id="2184016"/>
    <lineage>
        <taxon>Bacteria</taxon>
        <taxon>Pseudomonadati</taxon>
        <taxon>Pseudomonadota</taxon>
        <taxon>Alphaproteobacteria</taxon>
        <taxon>Acetobacterales</taxon>
        <taxon>Roseomonadaceae</taxon>
        <taxon>Falsiroseomonas</taxon>
    </lineage>
</organism>
<dbReference type="CDD" id="cd03257">
    <property type="entry name" value="ABC_NikE_OppD_transporters"/>
    <property type="match status" value="1"/>
</dbReference>